<dbReference type="Pfam" id="PF13517">
    <property type="entry name" value="FG-GAP_3"/>
    <property type="match status" value="2"/>
</dbReference>
<dbReference type="Pfam" id="PF17963">
    <property type="entry name" value="Big_9"/>
    <property type="match status" value="1"/>
</dbReference>
<gene>
    <name evidence="5" type="ORF">CLV91_3299</name>
</gene>
<dbReference type="EMBL" id="RBIQ01000013">
    <property type="protein sequence ID" value="RKR07063.1"/>
    <property type="molecule type" value="Genomic_DNA"/>
</dbReference>
<dbReference type="SMART" id="SM00409">
    <property type="entry name" value="IG"/>
    <property type="match status" value="4"/>
</dbReference>
<evidence type="ECO:0000313" key="5">
    <source>
        <dbReference type="EMBL" id="RKR07063.1"/>
    </source>
</evidence>
<dbReference type="InterPro" id="IPR013783">
    <property type="entry name" value="Ig-like_fold"/>
</dbReference>
<dbReference type="InterPro" id="IPR028994">
    <property type="entry name" value="Integrin_alpha_N"/>
</dbReference>
<feature type="signal peptide" evidence="2">
    <location>
        <begin position="1"/>
        <end position="22"/>
    </location>
</feature>
<dbReference type="InterPro" id="IPR003599">
    <property type="entry name" value="Ig_sub"/>
</dbReference>
<dbReference type="OrthoDB" id="279982at2"/>
<feature type="domain" description="Immunoglobulin" evidence="4">
    <location>
        <begin position="2120"/>
        <end position="2195"/>
    </location>
</feature>
<feature type="domain" description="PKD/Chitinase" evidence="3">
    <location>
        <begin position="1866"/>
        <end position="1947"/>
    </location>
</feature>
<feature type="domain" description="Immunoglobulin" evidence="4">
    <location>
        <begin position="2291"/>
        <end position="2380"/>
    </location>
</feature>
<evidence type="ECO:0000313" key="6">
    <source>
        <dbReference type="Proteomes" id="UP000269412"/>
    </source>
</evidence>
<evidence type="ECO:0000256" key="1">
    <source>
        <dbReference type="ARBA" id="ARBA00022729"/>
    </source>
</evidence>
<name>A0A495DTU8_9FLAO</name>
<keyword evidence="6" id="KW-1185">Reference proteome</keyword>
<dbReference type="InterPro" id="IPR018247">
    <property type="entry name" value="EF_Hand_1_Ca_BS"/>
</dbReference>
<dbReference type="InterPro" id="IPR028974">
    <property type="entry name" value="TSP_type-3_rpt"/>
</dbReference>
<dbReference type="PROSITE" id="PS00018">
    <property type="entry name" value="EF_HAND_1"/>
    <property type="match status" value="1"/>
</dbReference>
<evidence type="ECO:0000256" key="2">
    <source>
        <dbReference type="SAM" id="SignalP"/>
    </source>
</evidence>
<sequence>MARNKRFSLIVRTLKASFTIFAFLFFAKTYSQTTFTESAAAYGLNLGQNKDGGHAWSDFNGDGLLDVLVLENNNSASVKSFLMRQGPAGTFTNVQASLAPGMLGDYAERQAAWGDINGDGRPDFMINSSGNSTARQAIQIFIQNTDGTFGDGAGGYTPITVGRSGATINIPSVNSEGTGFFDFEGDGDLDIFFDNHNFGIELLRNNYIDHTTHTVVNPAAASLFTHITPGSGNGVVEYGLNQFATDGDYGSAADVNDDGWVDIFMRKRDENDFFLNQGGTFTNGANLGQANNSNKGANGLWDLDNDGDLDAVWTENGLTQIFRNDGPGVWTPLGAVTFPGLPQPSNTNAGNSSNDIDGLTAGDVDNDGDIDILFIGDGAGNASNRRSYLFINQLNSPTPAPGVIGSGAAMSFTLDAEFFNTRDGEGATMIDIDDDGDLDIYMNINGAANELYINNLPAANRNNHLLIDVSEDRGADGNTGGLPPRVAIGTNVLIRDCAGNIVSGLRQVNGVYGHGTQSPEEVHFGLPLGENETYIIEVRYPNFYDASDPNGYSRLISTIIAQPSTISGTNHYDLSTTDAEILENENPPDAENDLVVVPQGNSVSVQINLFDNDTEPDGENFFIESIVQPAIGSVVIDDANAGLVTYTYSAGTPFTGTSFDYTITDSTVSVCPALGKSDTATVYIEEPCTDLSGIDTDGDGINDICDVDDDNDGILDVDECPPLPGVVEPQADALDWIKGNHRIFVIGNNTNANGYLESGFQKEAYHRQLGLTVLNGNNDFSSTASGDGSGVSSVVTFSNGTMSFSTSYITTNRNEFRRTTGGAFKSGNSGDAVFVEPEQGGVAGDFYTVDIDFTTPVTAFSFDMVDILDTIIGDDPVLSYAVYADGVLIAYIKDTIIGDDATGPVTVFDGADFPRGDVVAGQNRETNFGFITDTPVNNVEIRYEILTESITSTARDPHGLDNFAFSTDTPCTNSKNTDSDGDGCSDADEAYLGLVPNADSDNNGTYGSGTPTVNSNGQVNGAAYNTTNTYYLDGSVNACNDVDNDAIPDDADLDNDNDGILDSEECLNSEGLVTNGDFSDWIYYNSWTRSGQQWGINADRAYFPNWSNGTATFYQTINVSANTENTITFDVGADTNTYNNQVTFNVLIDGTTMLSETSNQIVATNGGQSQNGNATLNMTSRTFTFTPTTSTVTLSFQGVSTSGNHDRLYVDNVVLKTGCVDFDGDGVPNYLDLDSDNDGIYDVIEAGHDIGHTNGRLSGPYGTDGIANSVQNSGQENSGNVNYTVLDSDNDSNKDFIEIDSDNDGCNDVIEANFTESGTNAGELQGTGYNATTGIVTGNANGYTTPADDNSDSQYDYKVPGLPNAIDTQPQDQNVAEGSNATFSVTTSATGNTYQWQVSTNDGGSYANISGATGISYTVTSVTNAQDNNLYRVIITNASFSCSSITSNSALLTIAPDFDNDGIIDTDDLDDDNDGILDEVEANNCNASNPQVDVVIFNEDFGTANGSRATTPYTNYLFEDGSGSAGADSNLQDGEYTIFEDITATASWANSIWQTQGDHTTGSDRMAIFNANNTPGLEFYRRFLVQVTQNVPLNISLWAMNLDTNISGNNGRTEPDITVLIQQSGTTVYSFNTGAIAREPNGATNAWKNFTGSFTPTSNATLELVLINNAPGGGGNDLAIDDIQITQAFCDSNGDGIPNAYEADSDGDGCNDSDEAYGDVNADSDNNGMYGSGTPSVNPDGTVIGASYQTPEDADANTYYDFLEAGLAPAITTEPTDENACPGGGTSFTVVATNSNEYQWQQRISNTWTNITDTGIHSGTDTATLTITNAALSDNNNLYRVLVYNAAYVCDNETSNQVRLRVRQPNVNAGANQTICDGESTTLTATTTGGSGTGYTYLWSTGETTPTITVTPAGNTNNNVNVDYTVTVTDSNSCTDTDTVRVIVEPTPTITVSSAPSCTFRLFQPTTYTFEVTVSAGTVTATAGTVTNPSGNVWRIADVPDGTDVTVTATQGNCSRDLVVAAPNCVCPTVDAPTSGGDEEFCVGSPIPQITANPTAGQETIDWYTAASGGTLLQSGSTSYQPTAAGTYYAESRNTTTGCVSATRTAVTVTQNALPNASAGANQTICDGESATLTASASGGSGSGYTYLWSTGATTPSITVTPAGNPNSNTTYIYTVTVTDSNGCENSDSANVIVYSNPTATVTTTDTSCGIDNGVIRFSFPDHPNRSGIAFSIDNQASYSNTADANGTYDFTNLAAGTYNLWVRWGNSSCPVSLGSYQINTIPVVSYSTQPTNQTVFAGDNGVFTSSVSNADTYQWQVSVDGVSYTNVTNGTEYSGAQTASLTVLNVEKNKDGFYYRVLASNSGTTCSAITSNAALLTVRVKTVITNRRITHRVRKN</sequence>
<dbReference type="InterPro" id="IPR013517">
    <property type="entry name" value="FG-GAP"/>
</dbReference>
<dbReference type="SUPFAM" id="SSF69318">
    <property type="entry name" value="Integrin alpha N-terminal domain"/>
    <property type="match status" value="1"/>
</dbReference>
<dbReference type="Gene3D" id="2.60.120.260">
    <property type="entry name" value="Galactose-binding domain-like"/>
    <property type="match status" value="1"/>
</dbReference>
<reference evidence="5 6" key="1">
    <citation type="submission" date="2018-10" db="EMBL/GenBank/DDBJ databases">
        <title>Genomic Encyclopedia of Archaeal and Bacterial Type Strains, Phase II (KMG-II): from individual species to whole genera.</title>
        <authorList>
            <person name="Goeker M."/>
        </authorList>
    </citation>
    <scope>NUCLEOTIDE SEQUENCE [LARGE SCALE GENOMIC DNA]</scope>
    <source>
        <strain evidence="5 6">DSM 25230</strain>
    </source>
</reference>
<dbReference type="SMART" id="SM00089">
    <property type="entry name" value="PKD"/>
    <property type="match status" value="2"/>
</dbReference>
<feature type="domain" description="PKD/Chitinase" evidence="3">
    <location>
        <begin position="2116"/>
        <end position="2197"/>
    </location>
</feature>
<protein>
    <submittedName>
        <fullName evidence="5">VCBS repeat protein</fullName>
    </submittedName>
</protein>
<organism evidence="5 6">
    <name type="scientific">Maribacter vaceletii</name>
    <dbReference type="NCBI Taxonomy" id="1206816"/>
    <lineage>
        <taxon>Bacteria</taxon>
        <taxon>Pseudomonadati</taxon>
        <taxon>Bacteroidota</taxon>
        <taxon>Flavobacteriia</taxon>
        <taxon>Flavobacteriales</taxon>
        <taxon>Flavobacteriaceae</taxon>
        <taxon>Maribacter</taxon>
    </lineage>
</organism>
<evidence type="ECO:0000259" key="3">
    <source>
        <dbReference type="SMART" id="SM00089"/>
    </source>
</evidence>
<accession>A0A495DTU8</accession>
<dbReference type="Pfam" id="PF19081">
    <property type="entry name" value="Ig_7"/>
    <property type="match status" value="1"/>
</dbReference>
<dbReference type="Pfam" id="PF22352">
    <property type="entry name" value="K319L-like_PKD"/>
    <property type="match status" value="1"/>
</dbReference>
<dbReference type="SUPFAM" id="SSF103647">
    <property type="entry name" value="TSP type-3 repeat"/>
    <property type="match status" value="1"/>
</dbReference>
<dbReference type="InterPro" id="IPR027039">
    <property type="entry name" value="Crtac1"/>
</dbReference>
<dbReference type="InterPro" id="IPR044023">
    <property type="entry name" value="Ig_7"/>
</dbReference>
<dbReference type="InterPro" id="IPR035986">
    <property type="entry name" value="PKD_dom_sf"/>
</dbReference>
<dbReference type="PANTHER" id="PTHR16026:SF0">
    <property type="entry name" value="CARTILAGE ACIDIC PROTEIN 1"/>
    <property type="match status" value="1"/>
</dbReference>
<feature type="domain" description="Immunoglobulin" evidence="4">
    <location>
        <begin position="1370"/>
        <end position="1455"/>
    </location>
</feature>
<dbReference type="SUPFAM" id="SSF49299">
    <property type="entry name" value="PKD domain"/>
    <property type="match status" value="1"/>
</dbReference>
<proteinExistence type="predicted"/>
<dbReference type="PANTHER" id="PTHR16026">
    <property type="entry name" value="CARTILAGE ACIDIC PROTEIN 1"/>
    <property type="match status" value="1"/>
</dbReference>
<dbReference type="SUPFAM" id="SSF117074">
    <property type="entry name" value="Hypothetical protein PA1324"/>
    <property type="match status" value="1"/>
</dbReference>
<feature type="domain" description="Immunoglobulin" evidence="4">
    <location>
        <begin position="1775"/>
        <end position="1863"/>
    </location>
</feature>
<dbReference type="Gene3D" id="2.60.40.10">
    <property type="entry name" value="Immunoglobulins"/>
    <property type="match status" value="5"/>
</dbReference>
<dbReference type="GO" id="GO:0005509">
    <property type="term" value="F:calcium ion binding"/>
    <property type="evidence" value="ECO:0007669"/>
    <property type="project" value="InterPro"/>
</dbReference>
<feature type="chain" id="PRO_5019803411" evidence="2">
    <location>
        <begin position="23"/>
        <end position="2397"/>
    </location>
</feature>
<dbReference type="Proteomes" id="UP000269412">
    <property type="component" value="Unassembled WGS sequence"/>
</dbReference>
<comment type="caution">
    <text evidence="5">The sequence shown here is derived from an EMBL/GenBank/DDBJ whole genome shotgun (WGS) entry which is preliminary data.</text>
</comment>
<evidence type="ECO:0000259" key="4">
    <source>
        <dbReference type="SMART" id="SM00409"/>
    </source>
</evidence>
<dbReference type="RefSeq" id="WP_121069283.1">
    <property type="nucleotide sequence ID" value="NZ_RBIQ01000013.1"/>
</dbReference>
<dbReference type="Gene3D" id="4.10.1080.10">
    <property type="entry name" value="TSP type-3 repeat"/>
    <property type="match status" value="1"/>
</dbReference>
<dbReference type="InterPro" id="IPR022409">
    <property type="entry name" value="PKD/Chitinase_dom"/>
</dbReference>
<keyword evidence="1 2" id="KW-0732">Signal</keyword>